<dbReference type="OrthoDB" id="10508927at2759"/>
<name>D8QCA7_SCHCM</name>
<dbReference type="HOGENOM" id="CLU_1644698_0_0_1"/>
<dbReference type="InParanoid" id="D8QCA7"/>
<gene>
    <name evidence="3" type="ORF">SCHCODRAFT_85761</name>
</gene>
<proteinExistence type="predicted"/>
<dbReference type="Proteomes" id="UP000007431">
    <property type="component" value="Unassembled WGS sequence"/>
</dbReference>
<sequence length="161" mass="16883">MVQSYKTPQYQLKAGAIAGIIVAAVCAAFLYFFAAFCLRRHRRAVRAATRSSPSVGSIERGLPATTQVDGREVSLPSYLRALDGRVPRSLLGSQSTLATARIPTPPPAYDAALKAAKASLPDVLTAPPSPPSSVLPSYFDAESPAPREPPSPPAPAASLRS</sequence>
<dbReference type="GeneID" id="9594150"/>
<keyword evidence="2" id="KW-0812">Transmembrane</keyword>
<organism evidence="4">
    <name type="scientific">Schizophyllum commune (strain H4-8 / FGSC 9210)</name>
    <name type="common">Split gill fungus</name>
    <dbReference type="NCBI Taxonomy" id="578458"/>
    <lineage>
        <taxon>Eukaryota</taxon>
        <taxon>Fungi</taxon>
        <taxon>Dikarya</taxon>
        <taxon>Basidiomycota</taxon>
        <taxon>Agaricomycotina</taxon>
        <taxon>Agaricomycetes</taxon>
        <taxon>Agaricomycetidae</taxon>
        <taxon>Agaricales</taxon>
        <taxon>Schizophyllaceae</taxon>
        <taxon>Schizophyllum</taxon>
    </lineage>
</organism>
<dbReference type="KEGG" id="scm:SCHCO_02703875"/>
<feature type="region of interest" description="Disordered" evidence="1">
    <location>
        <begin position="122"/>
        <end position="161"/>
    </location>
</feature>
<dbReference type="EMBL" id="GL377309">
    <property type="protein sequence ID" value="EFI94497.1"/>
    <property type="molecule type" value="Genomic_DNA"/>
</dbReference>
<reference evidence="3 4" key="1">
    <citation type="journal article" date="2010" name="Nat. Biotechnol.">
        <title>Genome sequence of the model mushroom Schizophyllum commune.</title>
        <authorList>
            <person name="Ohm R.A."/>
            <person name="de Jong J.F."/>
            <person name="Lugones L.G."/>
            <person name="Aerts A."/>
            <person name="Kothe E."/>
            <person name="Stajich J.E."/>
            <person name="de Vries R.P."/>
            <person name="Record E."/>
            <person name="Levasseur A."/>
            <person name="Baker S.E."/>
            <person name="Bartholomew K.A."/>
            <person name="Coutinho P.M."/>
            <person name="Erdmann S."/>
            <person name="Fowler T.J."/>
            <person name="Gathman A.C."/>
            <person name="Lombard V."/>
            <person name="Henrissat B."/>
            <person name="Knabe N."/>
            <person name="Kuees U."/>
            <person name="Lilly W.W."/>
            <person name="Lindquist E."/>
            <person name="Lucas S."/>
            <person name="Magnuson J.K."/>
            <person name="Piumi F."/>
            <person name="Raudaskoski M."/>
            <person name="Salamov A."/>
            <person name="Schmutz J."/>
            <person name="Schwarze F.W.M.R."/>
            <person name="vanKuyk P.A."/>
            <person name="Horton J.S."/>
            <person name="Grigoriev I.V."/>
            <person name="Woesten H.A.B."/>
        </authorList>
    </citation>
    <scope>NUCLEOTIDE SEQUENCE [LARGE SCALE GENOMIC DNA]</scope>
    <source>
        <strain evidence="4">H4-8 / FGSC 9210</strain>
    </source>
</reference>
<evidence type="ECO:0000313" key="4">
    <source>
        <dbReference type="Proteomes" id="UP000007431"/>
    </source>
</evidence>
<keyword evidence="4" id="KW-1185">Reference proteome</keyword>
<dbReference type="VEuPathDB" id="FungiDB:SCHCODRAFT_02703875"/>
<evidence type="ECO:0000256" key="2">
    <source>
        <dbReference type="SAM" id="Phobius"/>
    </source>
</evidence>
<keyword evidence="2" id="KW-0472">Membrane</keyword>
<keyword evidence="2" id="KW-1133">Transmembrane helix</keyword>
<dbReference type="AlphaFoldDB" id="D8QCA7"/>
<protein>
    <submittedName>
        <fullName evidence="3">Expressed protein</fullName>
    </submittedName>
</protein>
<accession>D8QCA7</accession>
<dbReference type="RefSeq" id="XP_003029400.1">
    <property type="nucleotide sequence ID" value="XM_003029354.1"/>
</dbReference>
<feature type="compositionally biased region" description="Pro residues" evidence="1">
    <location>
        <begin position="146"/>
        <end position="155"/>
    </location>
</feature>
<evidence type="ECO:0000313" key="3">
    <source>
        <dbReference type="EMBL" id="EFI94497.1"/>
    </source>
</evidence>
<feature type="compositionally biased region" description="Low complexity" evidence="1">
    <location>
        <begin position="134"/>
        <end position="144"/>
    </location>
</feature>
<feature type="transmembrane region" description="Helical" evidence="2">
    <location>
        <begin position="16"/>
        <end position="38"/>
    </location>
</feature>
<evidence type="ECO:0000256" key="1">
    <source>
        <dbReference type="SAM" id="MobiDB-lite"/>
    </source>
</evidence>